<evidence type="ECO:0000259" key="8">
    <source>
        <dbReference type="PROSITE" id="PS50109"/>
    </source>
</evidence>
<evidence type="ECO:0000256" key="6">
    <source>
        <dbReference type="ARBA" id="ARBA00022840"/>
    </source>
</evidence>
<keyword evidence="10" id="KW-1185">Reference proteome</keyword>
<organism evidence="9 10">
    <name type="scientific">Pseudobacteriovorax antillogorgiicola</name>
    <dbReference type="NCBI Taxonomy" id="1513793"/>
    <lineage>
        <taxon>Bacteria</taxon>
        <taxon>Pseudomonadati</taxon>
        <taxon>Bdellovibrionota</taxon>
        <taxon>Oligoflexia</taxon>
        <taxon>Oligoflexales</taxon>
        <taxon>Pseudobacteriovoracaceae</taxon>
        <taxon>Pseudobacteriovorax</taxon>
    </lineage>
</organism>
<keyword evidence="4" id="KW-0547">Nucleotide-binding</keyword>
<dbReference type="GO" id="GO:0005886">
    <property type="term" value="C:plasma membrane"/>
    <property type="evidence" value="ECO:0007669"/>
    <property type="project" value="TreeGrafter"/>
</dbReference>
<dbReference type="InterPro" id="IPR003594">
    <property type="entry name" value="HATPase_dom"/>
</dbReference>
<evidence type="ECO:0000256" key="2">
    <source>
        <dbReference type="ARBA" id="ARBA00012438"/>
    </source>
</evidence>
<feature type="transmembrane region" description="Helical" evidence="7">
    <location>
        <begin position="12"/>
        <end position="34"/>
    </location>
</feature>
<dbReference type="SMART" id="SM00387">
    <property type="entry name" value="HATPase_c"/>
    <property type="match status" value="1"/>
</dbReference>
<gene>
    <name evidence="9" type="ORF">SAMN06296036_111111</name>
</gene>
<feature type="transmembrane region" description="Helical" evidence="7">
    <location>
        <begin position="155"/>
        <end position="177"/>
    </location>
</feature>
<protein>
    <recommendedName>
        <fullName evidence="2">histidine kinase</fullName>
        <ecNumber evidence="2">2.7.13.3</ecNumber>
    </recommendedName>
</protein>
<evidence type="ECO:0000313" key="9">
    <source>
        <dbReference type="EMBL" id="SMF37841.1"/>
    </source>
</evidence>
<feature type="domain" description="Histidine kinase" evidence="8">
    <location>
        <begin position="254"/>
        <end position="450"/>
    </location>
</feature>
<dbReference type="PANTHER" id="PTHR44936">
    <property type="entry name" value="SENSOR PROTEIN CREC"/>
    <property type="match status" value="1"/>
</dbReference>
<keyword evidence="3" id="KW-0808">Transferase</keyword>
<dbReference type="InterPro" id="IPR050980">
    <property type="entry name" value="2C_sensor_his_kinase"/>
</dbReference>
<evidence type="ECO:0000256" key="7">
    <source>
        <dbReference type="SAM" id="Phobius"/>
    </source>
</evidence>
<reference evidence="10" key="1">
    <citation type="submission" date="2017-04" db="EMBL/GenBank/DDBJ databases">
        <authorList>
            <person name="Varghese N."/>
            <person name="Submissions S."/>
        </authorList>
    </citation>
    <scope>NUCLEOTIDE SEQUENCE [LARGE SCALE GENOMIC DNA]</scope>
    <source>
        <strain evidence="10">RKEM611</strain>
    </source>
</reference>
<evidence type="ECO:0000256" key="5">
    <source>
        <dbReference type="ARBA" id="ARBA00022777"/>
    </source>
</evidence>
<dbReference type="CDD" id="cd00075">
    <property type="entry name" value="HATPase"/>
    <property type="match status" value="1"/>
</dbReference>
<proteinExistence type="predicted"/>
<dbReference type="GO" id="GO:0005524">
    <property type="term" value="F:ATP binding"/>
    <property type="evidence" value="ECO:0007669"/>
    <property type="project" value="UniProtKB-KW"/>
</dbReference>
<keyword evidence="5 9" id="KW-0418">Kinase</keyword>
<dbReference type="PANTHER" id="PTHR44936:SF10">
    <property type="entry name" value="SENSOR PROTEIN RSTB"/>
    <property type="match status" value="1"/>
</dbReference>
<dbReference type="PROSITE" id="PS50109">
    <property type="entry name" value="HIS_KIN"/>
    <property type="match status" value="1"/>
</dbReference>
<dbReference type="STRING" id="1513793.SAMN06296036_111111"/>
<name>A0A1Y6C0U6_9BACT</name>
<keyword evidence="7" id="KW-0812">Transmembrane</keyword>
<keyword evidence="7" id="KW-1133">Transmembrane helix</keyword>
<dbReference type="AlphaFoldDB" id="A0A1Y6C0U6"/>
<evidence type="ECO:0000313" key="10">
    <source>
        <dbReference type="Proteomes" id="UP000192907"/>
    </source>
</evidence>
<evidence type="ECO:0000256" key="3">
    <source>
        <dbReference type="ARBA" id="ARBA00022679"/>
    </source>
</evidence>
<evidence type="ECO:0000256" key="1">
    <source>
        <dbReference type="ARBA" id="ARBA00000085"/>
    </source>
</evidence>
<dbReference type="InterPro" id="IPR004358">
    <property type="entry name" value="Sig_transdc_His_kin-like_C"/>
</dbReference>
<keyword evidence="7" id="KW-0472">Membrane</keyword>
<dbReference type="Gene3D" id="3.30.565.10">
    <property type="entry name" value="Histidine kinase-like ATPase, C-terminal domain"/>
    <property type="match status" value="1"/>
</dbReference>
<dbReference type="Proteomes" id="UP000192907">
    <property type="component" value="Unassembled WGS sequence"/>
</dbReference>
<dbReference type="GO" id="GO:0000155">
    <property type="term" value="F:phosphorelay sensor kinase activity"/>
    <property type="evidence" value="ECO:0007669"/>
    <property type="project" value="TreeGrafter"/>
</dbReference>
<evidence type="ECO:0000256" key="4">
    <source>
        <dbReference type="ARBA" id="ARBA00022741"/>
    </source>
</evidence>
<dbReference type="SUPFAM" id="SSF55874">
    <property type="entry name" value="ATPase domain of HSP90 chaperone/DNA topoisomerase II/histidine kinase"/>
    <property type="match status" value="1"/>
</dbReference>
<sequence>MYLKDYIRKSLIRPLVAVVAIGMLLVSFVDLWYLDYSYRQGVRNKVKSFINLERQSFQTFDYIRVNRSLRSIFSDEEYRYLEVYDVHRLKIGSLKRDGYSYEKTFSPCDSDKDSCFNYRFHEHSLHLNFVVFMRVDQALIEVRGVVSPVAKMTPLLVRSATIFLVVFLGILFSISFLETGMLRRIGIVSDLSRKINRLKDLNDIADLIQGKTTGITEIDSFLEKISVLSVDIKKLSGRILASKKKVAIAQATQMLAHDFKGPLTVFQKVAYGSERDFSEEKENLVKALNRILSMADSIKRADLDSQVRPSSHDLLLDGILSSVQSYAEGHSVEFVANTPDLVDIHIDLVKVERAISNLLFNAIEAAESKVVLSWSLKNQALVIKVRDDGPGVPAPIESSLFTEGTTFGKESGTGLGLAFVNHVARGHGGAVEYYREGNLSVFQMTLEDVRIKPARKLDRIRAKNDSAVGGNCESISHILLSLEDLSTQEKVVESLSQRFGITISTSIDAMPYCQIIYTDDPAFLLSECPEGVRIIINSAEKAESILTRVLQGEDREKEVHTNS</sequence>
<keyword evidence="6" id="KW-0067">ATP-binding</keyword>
<dbReference type="InterPro" id="IPR005467">
    <property type="entry name" value="His_kinase_dom"/>
</dbReference>
<dbReference type="Pfam" id="PF02518">
    <property type="entry name" value="HATPase_c"/>
    <property type="match status" value="1"/>
</dbReference>
<dbReference type="InterPro" id="IPR036890">
    <property type="entry name" value="HATPase_C_sf"/>
</dbReference>
<dbReference type="EMBL" id="FWZT01000011">
    <property type="protein sequence ID" value="SMF37841.1"/>
    <property type="molecule type" value="Genomic_DNA"/>
</dbReference>
<accession>A0A1Y6C0U6</accession>
<dbReference type="PRINTS" id="PR00344">
    <property type="entry name" value="BCTRLSENSOR"/>
</dbReference>
<comment type="catalytic activity">
    <reaction evidence="1">
        <text>ATP + protein L-histidine = ADP + protein N-phospho-L-histidine.</text>
        <dbReference type="EC" id="2.7.13.3"/>
    </reaction>
</comment>
<dbReference type="EC" id="2.7.13.3" evidence="2"/>